<dbReference type="NCBIfam" id="TIGR01499">
    <property type="entry name" value="folC"/>
    <property type="match status" value="1"/>
</dbReference>
<dbReference type="GO" id="GO:0004326">
    <property type="term" value="F:tetrahydrofolylpolyglutamate synthase activity"/>
    <property type="evidence" value="ECO:0007669"/>
    <property type="project" value="InterPro"/>
</dbReference>
<comment type="cofactor">
    <cofactor evidence="1">
        <name>Mg(2+)</name>
        <dbReference type="ChEBI" id="CHEBI:18420"/>
    </cofactor>
</comment>
<accession>A0A0F9V5L6</accession>
<dbReference type="InterPro" id="IPR036615">
    <property type="entry name" value="Mur_ligase_C_dom_sf"/>
</dbReference>
<dbReference type="InterPro" id="IPR013221">
    <property type="entry name" value="Mur_ligase_cen"/>
</dbReference>
<dbReference type="GO" id="GO:0008841">
    <property type="term" value="F:dihydrofolate synthase activity"/>
    <property type="evidence" value="ECO:0007669"/>
    <property type="project" value="TreeGrafter"/>
</dbReference>
<comment type="subunit">
    <text evidence="3">Monomer.</text>
</comment>
<evidence type="ECO:0000259" key="10">
    <source>
        <dbReference type="Pfam" id="PF02875"/>
    </source>
</evidence>
<dbReference type="Pfam" id="PF02875">
    <property type="entry name" value="Mur_ligase_C"/>
    <property type="match status" value="1"/>
</dbReference>
<sequence length="430" mass="46823">MSPLSLPEWLARLESLHPVEIDMGLGRVQAVAERLQLLRPAPLVFTVTGTNGKGSTCAGLDSLLRQSGLRSGCYTSPHLLRYNERITLQGEPVGDQDLCQAFQAIEDSRGDISLTYFEFGTLAALWLFRRAGLDAVVLEVGLGGRLDAVNVVDATIAVVTSIGLDHQEYLGDTRESVGFEKAGIMRAGRPVVTGETDLPQTFVDEVARRGATLLQRDAHFGWSDTDDQCWSFHGLSPEGQPRKLTRMPSVRLPRDNLVLAVQAFWAAGLDLSDTLIAQALREAFVPGRLERRSISWRGQPRRLCLDVGHNPHAAAYLASYLRARPDTRQAVFGLLGDKDLAGVVDPLCGLFESWAVASLSTPRSRSAEELAVHLIARGERVEAHDSVAAALIDVLDNSPSSTEIVIFGSFFCVSEAILWLSAQVQELTDG</sequence>
<dbReference type="PANTHER" id="PTHR11136:SF0">
    <property type="entry name" value="DIHYDROFOLATE SYNTHETASE-RELATED"/>
    <property type="match status" value="1"/>
</dbReference>
<protein>
    <submittedName>
        <fullName evidence="12">Uncharacterized protein</fullName>
    </submittedName>
</protein>
<reference evidence="12" key="1">
    <citation type="journal article" date="2015" name="Nature">
        <title>Complex archaea that bridge the gap between prokaryotes and eukaryotes.</title>
        <authorList>
            <person name="Spang A."/>
            <person name="Saw J.H."/>
            <person name="Jorgensen S.L."/>
            <person name="Zaremba-Niedzwiedzka K."/>
            <person name="Martijn J."/>
            <person name="Lind A.E."/>
            <person name="van Eijk R."/>
            <person name="Schleper C."/>
            <person name="Guy L."/>
            <person name="Ettema T.J."/>
        </authorList>
    </citation>
    <scope>NUCLEOTIDE SEQUENCE</scope>
</reference>
<dbReference type="GO" id="GO:0005524">
    <property type="term" value="F:ATP binding"/>
    <property type="evidence" value="ECO:0007669"/>
    <property type="project" value="UniProtKB-KW"/>
</dbReference>
<evidence type="ECO:0000256" key="9">
    <source>
        <dbReference type="ARBA" id="ARBA00022909"/>
    </source>
</evidence>
<dbReference type="SUPFAM" id="SSF53244">
    <property type="entry name" value="MurD-like peptide ligases, peptide-binding domain"/>
    <property type="match status" value="1"/>
</dbReference>
<evidence type="ECO:0000256" key="5">
    <source>
        <dbReference type="ARBA" id="ARBA00022723"/>
    </source>
</evidence>
<dbReference type="SUPFAM" id="SSF53623">
    <property type="entry name" value="MurD-like peptide ligases, catalytic domain"/>
    <property type="match status" value="1"/>
</dbReference>
<dbReference type="GO" id="GO:0005737">
    <property type="term" value="C:cytoplasm"/>
    <property type="evidence" value="ECO:0007669"/>
    <property type="project" value="TreeGrafter"/>
</dbReference>
<keyword evidence="8" id="KW-0460">Magnesium</keyword>
<evidence type="ECO:0000256" key="7">
    <source>
        <dbReference type="ARBA" id="ARBA00022840"/>
    </source>
</evidence>
<dbReference type="Gene3D" id="3.40.1190.10">
    <property type="entry name" value="Mur-like, catalytic domain"/>
    <property type="match status" value="1"/>
</dbReference>
<feature type="domain" description="Mur ligase C-terminal" evidence="10">
    <location>
        <begin position="287"/>
        <end position="409"/>
    </location>
</feature>
<evidence type="ECO:0000256" key="4">
    <source>
        <dbReference type="ARBA" id="ARBA00022598"/>
    </source>
</evidence>
<dbReference type="AlphaFoldDB" id="A0A0F9V5L6"/>
<dbReference type="FunFam" id="3.40.1190.10:FF:000004">
    <property type="entry name" value="Dihydrofolate synthase/folylpolyglutamate synthase"/>
    <property type="match status" value="1"/>
</dbReference>
<dbReference type="Gene3D" id="3.90.190.20">
    <property type="entry name" value="Mur ligase, C-terminal domain"/>
    <property type="match status" value="1"/>
</dbReference>
<evidence type="ECO:0000256" key="1">
    <source>
        <dbReference type="ARBA" id="ARBA00001946"/>
    </source>
</evidence>
<dbReference type="PIRSF" id="PIRSF001563">
    <property type="entry name" value="Folylpolyglu_synth"/>
    <property type="match status" value="1"/>
</dbReference>
<evidence type="ECO:0000256" key="8">
    <source>
        <dbReference type="ARBA" id="ARBA00022842"/>
    </source>
</evidence>
<evidence type="ECO:0000256" key="6">
    <source>
        <dbReference type="ARBA" id="ARBA00022741"/>
    </source>
</evidence>
<comment type="similarity">
    <text evidence="2">Belongs to the folylpolyglutamate synthase family.</text>
</comment>
<evidence type="ECO:0000256" key="3">
    <source>
        <dbReference type="ARBA" id="ARBA00011245"/>
    </source>
</evidence>
<dbReference type="PANTHER" id="PTHR11136">
    <property type="entry name" value="FOLYLPOLYGLUTAMATE SYNTHASE-RELATED"/>
    <property type="match status" value="1"/>
</dbReference>
<evidence type="ECO:0000256" key="2">
    <source>
        <dbReference type="ARBA" id="ARBA00008276"/>
    </source>
</evidence>
<dbReference type="InterPro" id="IPR001645">
    <property type="entry name" value="Folylpolyglutamate_synth"/>
</dbReference>
<evidence type="ECO:0000259" key="11">
    <source>
        <dbReference type="Pfam" id="PF08245"/>
    </source>
</evidence>
<keyword evidence="4" id="KW-0436">Ligase</keyword>
<organism evidence="12">
    <name type="scientific">marine sediment metagenome</name>
    <dbReference type="NCBI Taxonomy" id="412755"/>
    <lineage>
        <taxon>unclassified sequences</taxon>
        <taxon>metagenomes</taxon>
        <taxon>ecological metagenomes</taxon>
    </lineage>
</organism>
<keyword evidence="6" id="KW-0547">Nucleotide-binding</keyword>
<dbReference type="InterPro" id="IPR018109">
    <property type="entry name" value="Folylpolyglutamate_synth_CS"/>
</dbReference>
<evidence type="ECO:0000313" key="12">
    <source>
        <dbReference type="EMBL" id="KKO00536.1"/>
    </source>
</evidence>
<dbReference type="GO" id="GO:0046872">
    <property type="term" value="F:metal ion binding"/>
    <property type="evidence" value="ECO:0007669"/>
    <property type="project" value="UniProtKB-KW"/>
</dbReference>
<dbReference type="PROSITE" id="PS01011">
    <property type="entry name" value="FOLYLPOLYGLU_SYNT_1"/>
    <property type="match status" value="1"/>
</dbReference>
<feature type="domain" description="Mur ligase central" evidence="11">
    <location>
        <begin position="47"/>
        <end position="186"/>
    </location>
</feature>
<name>A0A0F9V5L6_9ZZZZ</name>
<gene>
    <name evidence="12" type="ORF">LCGC14_0126270</name>
</gene>
<keyword evidence="5" id="KW-0479">Metal-binding</keyword>
<dbReference type="EMBL" id="LAZR01000040">
    <property type="protein sequence ID" value="KKO00536.1"/>
    <property type="molecule type" value="Genomic_DNA"/>
</dbReference>
<comment type="caution">
    <text evidence="12">The sequence shown here is derived from an EMBL/GenBank/DDBJ whole genome shotgun (WGS) entry which is preliminary data.</text>
</comment>
<keyword evidence="7" id="KW-0067">ATP-binding</keyword>
<dbReference type="NCBIfam" id="NF008101">
    <property type="entry name" value="PRK10846.1"/>
    <property type="match status" value="1"/>
</dbReference>
<dbReference type="Pfam" id="PF08245">
    <property type="entry name" value="Mur_ligase_M"/>
    <property type="match status" value="1"/>
</dbReference>
<keyword evidence="9" id="KW-0289">Folate biosynthesis</keyword>
<dbReference type="GO" id="GO:0046656">
    <property type="term" value="P:folic acid biosynthetic process"/>
    <property type="evidence" value="ECO:0007669"/>
    <property type="project" value="UniProtKB-KW"/>
</dbReference>
<dbReference type="InterPro" id="IPR004101">
    <property type="entry name" value="Mur_ligase_C"/>
</dbReference>
<dbReference type="InterPro" id="IPR036565">
    <property type="entry name" value="Mur-like_cat_sf"/>
</dbReference>
<proteinExistence type="inferred from homology"/>